<dbReference type="PANTHER" id="PTHR22550">
    <property type="entry name" value="SPORE GERMINATION PROTEIN"/>
    <property type="match status" value="1"/>
</dbReference>
<dbReference type="InterPro" id="IPR002035">
    <property type="entry name" value="VWF_A"/>
</dbReference>
<dbReference type="Proteomes" id="UP001302477">
    <property type="component" value="Chromosome"/>
</dbReference>
<dbReference type="PROSITE" id="PS50234">
    <property type="entry name" value="VWFA"/>
    <property type="match status" value="1"/>
</dbReference>
<reference evidence="5 6" key="1">
    <citation type="submission" date="2023-10" db="EMBL/GenBank/DDBJ databases">
        <title>Description of Microbulbifer bruguierae sp. nov., isolated from the sediments of mangrove plant Bruguiera sexangula and comparative genomic analyses of the genus Microbulbifer.</title>
        <authorList>
            <person name="Long M."/>
        </authorList>
    </citation>
    <scope>NUCLEOTIDE SEQUENCE [LARGE SCALE GENOMIC DNA]</scope>
    <source>
        <strain evidence="5 6">SPO729</strain>
    </source>
</reference>
<feature type="domain" description="VWFA" evidence="4">
    <location>
        <begin position="97"/>
        <end position="300"/>
    </location>
</feature>
<dbReference type="SUPFAM" id="SSF53300">
    <property type="entry name" value="vWA-like"/>
    <property type="match status" value="1"/>
</dbReference>
<evidence type="ECO:0000259" key="4">
    <source>
        <dbReference type="PROSITE" id="PS50234"/>
    </source>
</evidence>
<dbReference type="Pfam" id="PF00515">
    <property type="entry name" value="TPR_1"/>
    <property type="match status" value="1"/>
</dbReference>
<gene>
    <name evidence="5" type="ORF">R5R33_17195</name>
</gene>
<dbReference type="Gene3D" id="3.40.50.410">
    <property type="entry name" value="von Willebrand factor, type A domain"/>
    <property type="match status" value="1"/>
</dbReference>
<organism evidence="5 6">
    <name type="scientific">Microbulbifer pacificus</name>
    <dbReference type="NCBI Taxonomy" id="407164"/>
    <lineage>
        <taxon>Bacteria</taxon>
        <taxon>Pseudomonadati</taxon>
        <taxon>Pseudomonadota</taxon>
        <taxon>Gammaproteobacteria</taxon>
        <taxon>Cellvibrionales</taxon>
        <taxon>Microbulbiferaceae</taxon>
        <taxon>Microbulbifer</taxon>
    </lineage>
</organism>
<evidence type="ECO:0000313" key="5">
    <source>
        <dbReference type="EMBL" id="WOX05453.1"/>
    </source>
</evidence>
<keyword evidence="6" id="KW-1185">Reference proteome</keyword>
<protein>
    <submittedName>
        <fullName evidence="5">VWA domain-containing protein</fullName>
    </submittedName>
</protein>
<proteinExistence type="predicted"/>
<evidence type="ECO:0000313" key="6">
    <source>
        <dbReference type="Proteomes" id="UP001302477"/>
    </source>
</evidence>
<name>A0AAU0MY59_9GAMM</name>
<dbReference type="Pfam" id="PF13519">
    <property type="entry name" value="VWA_2"/>
    <property type="match status" value="1"/>
</dbReference>
<dbReference type="InterPro" id="IPR011990">
    <property type="entry name" value="TPR-like_helical_dom_sf"/>
</dbReference>
<dbReference type="Gene3D" id="1.25.40.10">
    <property type="entry name" value="Tetratricopeptide repeat domain"/>
    <property type="match status" value="1"/>
</dbReference>
<dbReference type="RefSeq" id="WP_318953925.1">
    <property type="nucleotide sequence ID" value="NZ_CP137555.1"/>
</dbReference>
<keyword evidence="3" id="KW-1133">Transmembrane helix</keyword>
<dbReference type="SMART" id="SM00327">
    <property type="entry name" value="VWA"/>
    <property type="match status" value="1"/>
</dbReference>
<dbReference type="SMART" id="SM00028">
    <property type="entry name" value="TPR"/>
    <property type="match status" value="1"/>
</dbReference>
<evidence type="ECO:0000256" key="2">
    <source>
        <dbReference type="SAM" id="MobiDB-lite"/>
    </source>
</evidence>
<accession>A0AAU0MY59</accession>
<dbReference type="PANTHER" id="PTHR22550:SF14">
    <property type="entry name" value="VWFA DOMAIN-CONTAINING PROTEIN"/>
    <property type="match status" value="1"/>
</dbReference>
<dbReference type="EMBL" id="CP137555">
    <property type="protein sequence ID" value="WOX05453.1"/>
    <property type="molecule type" value="Genomic_DNA"/>
</dbReference>
<dbReference type="SUPFAM" id="SSF48452">
    <property type="entry name" value="TPR-like"/>
    <property type="match status" value="1"/>
</dbReference>
<keyword evidence="3" id="KW-0472">Membrane</keyword>
<feature type="region of interest" description="Disordered" evidence="2">
    <location>
        <begin position="458"/>
        <end position="632"/>
    </location>
</feature>
<dbReference type="InterPro" id="IPR036465">
    <property type="entry name" value="vWFA_dom_sf"/>
</dbReference>
<feature type="compositionally biased region" description="Low complexity" evidence="2">
    <location>
        <begin position="547"/>
        <end position="556"/>
    </location>
</feature>
<dbReference type="PROSITE" id="PS50293">
    <property type="entry name" value="TPR_REGION"/>
    <property type="match status" value="1"/>
</dbReference>
<evidence type="ECO:0000256" key="1">
    <source>
        <dbReference type="PROSITE-ProRule" id="PRU00339"/>
    </source>
</evidence>
<keyword evidence="3" id="KW-0812">Transmembrane</keyword>
<dbReference type="InterPro" id="IPR019734">
    <property type="entry name" value="TPR_rpt"/>
</dbReference>
<sequence>MSFLNDIGQFHFLRPALLWLILPAAITCWALARTVLAAGGLQKLIDPNLLPYLLMRGGEKRPWLFTLIFALLTGAIVALAGPSWRKLPTPVYSNQDALVILLDLSPSMMATDLSPDRLTRARLKILDILKQRKDGLTALVAYAGEAHVVTPLTDDTGTIANLVPSLSPLIMPVPGSNIEMAVEAGLRLIRDGANGNGRLLAVTDGIDKSAVGTIKDALSGSNVSLSILAVGSGDGSPIPKSNGSGFITDDSGAIVITNFDRRELARLAHSTGGEFSQITVDDSDIARVLPENSSPQQAELTEREFDQWHEEGPWLILLLLPLMLLLFRKGTLACALPLAAAILTFPSPQAQAAELENLWQTPNQQGRELLEQGDAEGAAKRFENSQWRGTAQYRAGEYDAAAKNFAQSNDPQGLYNLGNSLTQQGQFDEAIKAFDQAIRQNPEFADATHNREIAEQLKKLQQQQQSQGKQSDQQQQGDQQQNQQNQNQQSQGSQDQQDQQQNQQPGEQSQQQNAGQNSQDQQDQQSAQQDQSSSGQQDQGEQEQSENEQQQAQNGQPRDGKEQEQSAQAQPSDQQSPLDPETQQALDQWLRQIPDDPAGLMREKFKYESLQRRRAYRSGEWQPPENGATQRW</sequence>
<feature type="compositionally biased region" description="Basic and acidic residues" evidence="2">
    <location>
        <begin position="601"/>
        <end position="611"/>
    </location>
</feature>
<keyword evidence="1" id="KW-0802">TPR repeat</keyword>
<feature type="compositionally biased region" description="Low complexity" evidence="2">
    <location>
        <begin position="461"/>
        <end position="539"/>
    </location>
</feature>
<feature type="transmembrane region" description="Helical" evidence="3">
    <location>
        <begin position="16"/>
        <end position="41"/>
    </location>
</feature>
<evidence type="ECO:0000256" key="3">
    <source>
        <dbReference type="SAM" id="Phobius"/>
    </source>
</evidence>
<dbReference type="InterPro" id="IPR050768">
    <property type="entry name" value="UPF0353/GerABKA_families"/>
</dbReference>
<feature type="compositionally biased region" description="Low complexity" evidence="2">
    <location>
        <begin position="565"/>
        <end position="581"/>
    </location>
</feature>
<feature type="repeat" description="TPR" evidence="1">
    <location>
        <begin position="411"/>
        <end position="444"/>
    </location>
</feature>
<dbReference type="AlphaFoldDB" id="A0AAU0MY59"/>
<dbReference type="PROSITE" id="PS50005">
    <property type="entry name" value="TPR"/>
    <property type="match status" value="1"/>
</dbReference>
<dbReference type="KEGG" id="mpaf:R5R33_17195"/>
<feature type="transmembrane region" description="Helical" evidence="3">
    <location>
        <begin position="62"/>
        <end position="84"/>
    </location>
</feature>